<keyword evidence="2" id="KW-0378">Hydrolase</keyword>
<evidence type="ECO:0000313" key="2">
    <source>
        <dbReference type="EMBL" id="APR05900.1"/>
    </source>
</evidence>
<dbReference type="InterPro" id="IPR001279">
    <property type="entry name" value="Metallo-B-lactamas"/>
</dbReference>
<dbReference type="EMBL" id="CP018839">
    <property type="protein sequence ID" value="APR05900.1"/>
    <property type="molecule type" value="Genomic_DNA"/>
</dbReference>
<organism evidence="2 3">
    <name type="scientific">Thauera chlorobenzoica</name>
    <dbReference type="NCBI Taxonomy" id="96773"/>
    <lineage>
        <taxon>Bacteria</taxon>
        <taxon>Pseudomonadati</taxon>
        <taxon>Pseudomonadota</taxon>
        <taxon>Betaproteobacteria</taxon>
        <taxon>Rhodocyclales</taxon>
        <taxon>Zoogloeaceae</taxon>
        <taxon>Thauera</taxon>
    </lineage>
</organism>
<dbReference type="Proteomes" id="UP000185739">
    <property type="component" value="Chromosome"/>
</dbReference>
<proteinExistence type="predicted"/>
<dbReference type="CDD" id="cd07726">
    <property type="entry name" value="ST1585-like_MBL-fold"/>
    <property type="match status" value="1"/>
</dbReference>
<name>A0A1L6FGX3_9RHOO</name>
<dbReference type="KEGG" id="tcl:Tchl_3087"/>
<dbReference type="STRING" id="96773.Tchl_3087"/>
<dbReference type="SUPFAM" id="SSF56281">
    <property type="entry name" value="Metallo-hydrolase/oxidoreductase"/>
    <property type="match status" value="1"/>
</dbReference>
<evidence type="ECO:0000313" key="3">
    <source>
        <dbReference type="Proteomes" id="UP000185739"/>
    </source>
</evidence>
<gene>
    <name evidence="2" type="ORF">Tchl_3087</name>
</gene>
<dbReference type="GO" id="GO:0016787">
    <property type="term" value="F:hydrolase activity"/>
    <property type="evidence" value="ECO:0007669"/>
    <property type="project" value="UniProtKB-KW"/>
</dbReference>
<keyword evidence="3" id="KW-1185">Reference proteome</keyword>
<dbReference type="OrthoDB" id="9784009at2"/>
<protein>
    <submittedName>
        <fullName evidence="2">MBL-fold metallo-hydrolase</fullName>
    </submittedName>
</protein>
<reference evidence="2 3" key="1">
    <citation type="submission" date="2016-12" db="EMBL/GenBank/DDBJ databases">
        <title>Complete genome sequence of Thauera chlorobenzoica, a Betaproteobacterium degrading haloaromatics anaerobically to CO2 and halides.</title>
        <authorList>
            <person name="Goris T."/>
            <person name="Mergelsberg M."/>
            <person name="Boll M."/>
        </authorList>
    </citation>
    <scope>NUCLEOTIDE SEQUENCE [LARGE SCALE GENOMIC DNA]</scope>
    <source>
        <strain evidence="2 3">3CB1</strain>
    </source>
</reference>
<dbReference type="InterPro" id="IPR036866">
    <property type="entry name" value="RibonucZ/Hydroxyglut_hydro"/>
</dbReference>
<dbReference type="Gene3D" id="3.60.15.10">
    <property type="entry name" value="Ribonuclease Z/Hydroxyacylglutathione hydrolase-like"/>
    <property type="match status" value="1"/>
</dbReference>
<feature type="domain" description="Metallo-beta-lactamase" evidence="1">
    <location>
        <begin position="23"/>
        <end position="228"/>
    </location>
</feature>
<dbReference type="PANTHER" id="PTHR42951">
    <property type="entry name" value="METALLO-BETA-LACTAMASE DOMAIN-CONTAINING"/>
    <property type="match status" value="1"/>
</dbReference>
<accession>A0A1L6FGX3</accession>
<evidence type="ECO:0000259" key="1">
    <source>
        <dbReference type="SMART" id="SM00849"/>
    </source>
</evidence>
<dbReference type="PANTHER" id="PTHR42951:SF22">
    <property type="entry name" value="METALLO BETA-LACTAMASE SUPERFAMILY LIPOPROTEIN"/>
    <property type="match status" value="1"/>
</dbReference>
<dbReference type="InterPro" id="IPR037482">
    <property type="entry name" value="ST1585_MBL-fold"/>
</dbReference>
<dbReference type="AlphaFoldDB" id="A0A1L6FGX3"/>
<dbReference type="RefSeq" id="WP_075149179.1">
    <property type="nucleotide sequence ID" value="NZ_CP018839.1"/>
</dbReference>
<sequence length="315" mass="34213">MSPVISYVDGIYAVDAMYIRPGLAAIYLIIQNGRAAIFDCGTNASVPQVLYALESLGVSTSGVEFIVPSHVHLDHAGGAGAMMEVFPNARLVVHPRGARHMADPSRLVEGVRAVYGEATAQALYGDLKPVSLSRIVEARDGMALDLAGRILTVLDTPGHAKHHICLRDSRTGHIFAGDAFGVSYREIDVDGRAFVFALTSPVQFDPQAIHTSIANILAEQPGAIYLAHFGQVTDVRRLGGDLHRLVDAHCDLARKVHADGKGERHSRLVNALRQLLVEERVRQGWQIADAELFDIFSDELDVNAQGLEVWLDSLN</sequence>
<dbReference type="InterPro" id="IPR050855">
    <property type="entry name" value="NDM-1-like"/>
</dbReference>
<dbReference type="Pfam" id="PF00753">
    <property type="entry name" value="Lactamase_B"/>
    <property type="match status" value="1"/>
</dbReference>
<dbReference type="SMART" id="SM00849">
    <property type="entry name" value="Lactamase_B"/>
    <property type="match status" value="1"/>
</dbReference>